<reference evidence="1 2" key="1">
    <citation type="journal article" date="2018" name="Sci. Rep.">
        <title>Genomic signatures of local adaptation to the degree of environmental predictability in rotifers.</title>
        <authorList>
            <person name="Franch-Gras L."/>
            <person name="Hahn C."/>
            <person name="Garcia-Roger E.M."/>
            <person name="Carmona M.J."/>
            <person name="Serra M."/>
            <person name="Gomez A."/>
        </authorList>
    </citation>
    <scope>NUCLEOTIDE SEQUENCE [LARGE SCALE GENOMIC DNA]</scope>
    <source>
        <strain evidence="1">HYR1</strain>
    </source>
</reference>
<proteinExistence type="predicted"/>
<dbReference type="Proteomes" id="UP000276133">
    <property type="component" value="Unassembled WGS sequence"/>
</dbReference>
<protein>
    <submittedName>
        <fullName evidence="1">Uncharacterized protein</fullName>
    </submittedName>
</protein>
<gene>
    <name evidence="1" type="ORF">BpHYR1_045928</name>
</gene>
<accession>A0A3M7P7P5</accession>
<organism evidence="1 2">
    <name type="scientific">Brachionus plicatilis</name>
    <name type="common">Marine rotifer</name>
    <name type="synonym">Brachionus muelleri</name>
    <dbReference type="NCBI Taxonomy" id="10195"/>
    <lineage>
        <taxon>Eukaryota</taxon>
        <taxon>Metazoa</taxon>
        <taxon>Spiralia</taxon>
        <taxon>Gnathifera</taxon>
        <taxon>Rotifera</taxon>
        <taxon>Eurotatoria</taxon>
        <taxon>Monogononta</taxon>
        <taxon>Pseudotrocha</taxon>
        <taxon>Ploima</taxon>
        <taxon>Brachionidae</taxon>
        <taxon>Brachionus</taxon>
    </lineage>
</organism>
<evidence type="ECO:0000313" key="2">
    <source>
        <dbReference type="Proteomes" id="UP000276133"/>
    </source>
</evidence>
<evidence type="ECO:0000313" key="1">
    <source>
        <dbReference type="EMBL" id="RMZ95111.1"/>
    </source>
</evidence>
<name>A0A3M7P7P5_BRAPC</name>
<sequence length="95" mass="11021">MVLSSSVFDLAGQLRGPNFWPPVWPPKWPSVNILAGQLRGPNFWPPPNTNSYGERRKIRLAVIMTAWNGKVIFWSDFCQRHALRFLFLLFNHQAI</sequence>
<dbReference type="EMBL" id="REGN01012585">
    <property type="protein sequence ID" value="RMZ95111.1"/>
    <property type="molecule type" value="Genomic_DNA"/>
</dbReference>
<keyword evidence="2" id="KW-1185">Reference proteome</keyword>
<dbReference type="AlphaFoldDB" id="A0A3M7P7P5"/>
<comment type="caution">
    <text evidence="1">The sequence shown here is derived from an EMBL/GenBank/DDBJ whole genome shotgun (WGS) entry which is preliminary data.</text>
</comment>